<organism evidence="2 3">
    <name type="scientific">Haloferula sargassicola</name>
    <dbReference type="NCBI Taxonomy" id="490096"/>
    <lineage>
        <taxon>Bacteria</taxon>
        <taxon>Pseudomonadati</taxon>
        <taxon>Verrucomicrobiota</taxon>
        <taxon>Verrucomicrobiia</taxon>
        <taxon>Verrucomicrobiales</taxon>
        <taxon>Verrucomicrobiaceae</taxon>
        <taxon>Haloferula</taxon>
    </lineage>
</organism>
<feature type="transmembrane region" description="Helical" evidence="1">
    <location>
        <begin position="263"/>
        <end position="286"/>
    </location>
</feature>
<protein>
    <submittedName>
        <fullName evidence="2">Uncharacterized protein</fullName>
    </submittedName>
</protein>
<dbReference type="Proteomes" id="UP001476282">
    <property type="component" value="Unassembled WGS sequence"/>
</dbReference>
<keyword evidence="1" id="KW-1133">Transmembrane helix</keyword>
<gene>
    <name evidence="2" type="ORF">Hsar01_03592</name>
</gene>
<evidence type="ECO:0000256" key="1">
    <source>
        <dbReference type="SAM" id="Phobius"/>
    </source>
</evidence>
<reference evidence="2 3" key="1">
    <citation type="submission" date="2024-02" db="EMBL/GenBank/DDBJ databases">
        <title>Haloferula sargassicola NBRC 104335.</title>
        <authorList>
            <person name="Ichikawa N."/>
            <person name="Katano-Makiyama Y."/>
            <person name="Hidaka K."/>
        </authorList>
    </citation>
    <scope>NUCLEOTIDE SEQUENCE [LARGE SCALE GENOMIC DNA]</scope>
    <source>
        <strain evidence="2 3">NBRC 104335</strain>
    </source>
</reference>
<keyword evidence="1" id="KW-0812">Transmembrane</keyword>
<dbReference type="EMBL" id="BAABRI010000024">
    <property type="protein sequence ID" value="GAA5484348.1"/>
    <property type="molecule type" value="Genomic_DNA"/>
</dbReference>
<evidence type="ECO:0000313" key="3">
    <source>
        <dbReference type="Proteomes" id="UP001476282"/>
    </source>
</evidence>
<name>A0ABP9US27_9BACT</name>
<keyword evidence="3" id="KW-1185">Reference proteome</keyword>
<evidence type="ECO:0000313" key="2">
    <source>
        <dbReference type="EMBL" id="GAA5484348.1"/>
    </source>
</evidence>
<proteinExistence type="predicted"/>
<keyword evidence="1" id="KW-0472">Membrane</keyword>
<accession>A0ABP9US27</accession>
<comment type="caution">
    <text evidence="2">The sequence shown here is derived from an EMBL/GenBank/DDBJ whole genome shotgun (WGS) entry which is preliminary data.</text>
</comment>
<dbReference type="RefSeq" id="WP_353568444.1">
    <property type="nucleotide sequence ID" value="NZ_BAABRI010000024.1"/>
</dbReference>
<sequence>MSKPTEFSLLLPGAIGWEIWKLNAEGRYERASADDGPRLASELEGLPGGELAMLFPVRSLQAMPFRAASTEDELFEDLAVMHAERLGIRPDPMAGQLSDTFVVEKEEESTVLLHVALQNPGEGELPVRTPKEFDLSPRAYGVSGDEVCLWRELGRWVFAVYVGGKLIYCQATSSSDVEPGLDVRREVQLAISQLNLQGLKIRPATCRVWPPAAELGSPGQMDGLFGETIVERRPDPVFPEPPSAILPADVRAARRERQRRNQVVAVVALVALAYLGFVGWQAFGLWQSMSERNKLAKDASSVSGVSFQFQEHQNKWTELGPVVVDEQSLLEVMREVKESIPRNSGLRLKTADLDLDQNNFTLIGTAPQSAPVTAFSLALKRNPNLRWLDWNNEPAVNKNGTWEFRFVATSEDLIKAQSPQ</sequence>